<dbReference type="SUPFAM" id="SSF57016">
    <property type="entry name" value="Plant lectins/antimicrobial peptides"/>
    <property type="match status" value="4"/>
</dbReference>
<dbReference type="SMART" id="SM00270">
    <property type="entry name" value="ChtBD1"/>
    <property type="match status" value="4"/>
</dbReference>
<evidence type="ECO:0000256" key="5">
    <source>
        <dbReference type="ARBA" id="ARBA00022801"/>
    </source>
</evidence>
<feature type="disulfide bond" evidence="7">
    <location>
        <begin position="755"/>
        <end position="767"/>
    </location>
</feature>
<dbReference type="PANTHER" id="PTHR46471:SF2">
    <property type="entry name" value="CHITIN DEACETYLASE-RELATED"/>
    <property type="match status" value="1"/>
</dbReference>
<accession>A0A1Y1XQ44</accession>
<evidence type="ECO:0000256" key="6">
    <source>
        <dbReference type="ARBA" id="ARBA00023277"/>
    </source>
</evidence>
<keyword evidence="4 8" id="KW-0732">Signal</keyword>
<feature type="disulfide bond" evidence="7">
    <location>
        <begin position="674"/>
        <end position="686"/>
    </location>
</feature>
<sequence length="788" mass="88645">MKRFSLIHFFSSTLLTTLFLGSKANSDYLKNVERGELFLKTDFNVAQFNMTIIQSQFDKLLESANTIYDNENLEAKVQGKLKIGINSKEIYEDGDTQFGIGGQSTRGAKKLNFNVKMDKKKLGRKNLRLRSAMFDPSFLRIKLSTDILNRIGLKSISSNFADVFINEDYMGLYVLIDAYKNSWLKEYYKLKNDPSYQFFQCKVEKCDLTENNAKLCISDSNSDELAEPPLNDDIDNQDPDKIRSENIPLLDFMKAINSKKTLNELKKIMDVDVFIKTWIFEWLIGSIDHMLVNGKNYYLFRYNNIWIPLIYDFDTTFGLDIEGQLKSRYGSKPAETLFKNWYDDRYIVDYLTQGENESLFLNALQNILDNAFNPDLLFPHIDNLKKWIDSYVKKDRTPDANGKLPGRINIKKRSLFAGDIDDYTYDDYKKNSEYTTINNAIGIKQWIKDRYKYVCRHYNVKCKSKLISFDNTTTTTSKKTTTTTTSKKTTTTTTSKKTITTTTSKKTTPTIVKKQCGSTNGSCSEGYCCSKYGWCGKTQDHCDISKGCQEKFGICQSYNSGSSTTTTKKTTTTTTTTKKTTTITTKSKTPTPTTIKKRCGGTNGSCSEGYCCSKYGWCGKEQDHCDIVKGCQKMFGICKSYNSVSSTTTTTTTTKSNIKPTNAEGKCGKDYGSCGNNECCSKSGWCGKSDKHCEISQGCQKEFGICSDNIKTTTKITTKPITTKTTKKITSTTKKNTSTNTVSTDGKCGEGHGVCSKGFCCSKLGWCGTSTEHCAISKGCQTNYGICN</sequence>
<evidence type="ECO:0000256" key="4">
    <source>
        <dbReference type="ARBA" id="ARBA00022729"/>
    </source>
</evidence>
<comment type="cofactor">
    <cofactor evidence="1">
        <name>Co(2+)</name>
        <dbReference type="ChEBI" id="CHEBI:48828"/>
    </cofactor>
</comment>
<evidence type="ECO:0000256" key="7">
    <source>
        <dbReference type="PROSITE-ProRule" id="PRU00261"/>
    </source>
</evidence>
<dbReference type="GO" id="GO:0008061">
    <property type="term" value="F:chitin binding"/>
    <property type="evidence" value="ECO:0007669"/>
    <property type="project" value="UniProtKB-UniRule"/>
</dbReference>
<dbReference type="PANTHER" id="PTHR46471">
    <property type="entry name" value="CHITIN DEACETYLASE"/>
    <property type="match status" value="1"/>
</dbReference>
<dbReference type="InterPro" id="IPR014867">
    <property type="entry name" value="Spore_coat_CotH_CotH2/3/7"/>
</dbReference>
<evidence type="ECO:0000313" key="10">
    <source>
        <dbReference type="EMBL" id="ORX87880.1"/>
    </source>
</evidence>
<dbReference type="STRING" id="1754192.A0A1Y1XQ44"/>
<keyword evidence="11" id="KW-1185">Reference proteome</keyword>
<comment type="caution">
    <text evidence="7">Lacks conserved residue(s) required for the propagation of feature annotation.</text>
</comment>
<feature type="disulfide bond" evidence="7">
    <location>
        <begin position="606"/>
        <end position="618"/>
    </location>
</feature>
<feature type="disulfide bond" evidence="7">
    <location>
        <begin position="611"/>
        <end position="625"/>
    </location>
</feature>
<dbReference type="PROSITE" id="PS50941">
    <property type="entry name" value="CHIT_BIND_I_2"/>
    <property type="match status" value="4"/>
</dbReference>
<dbReference type="InterPro" id="IPR001002">
    <property type="entry name" value="Chitin-bd_1"/>
</dbReference>
<proteinExistence type="predicted"/>
<comment type="caution">
    <text evidence="10">The sequence shown here is derived from an EMBL/GenBank/DDBJ whole genome shotgun (WGS) entry which is preliminary data.</text>
</comment>
<keyword evidence="3" id="KW-0479">Metal-binding</keyword>
<evidence type="ECO:0000256" key="1">
    <source>
        <dbReference type="ARBA" id="ARBA00001941"/>
    </source>
</evidence>
<dbReference type="GO" id="GO:0016787">
    <property type="term" value="F:hydrolase activity"/>
    <property type="evidence" value="ECO:0007669"/>
    <property type="project" value="UniProtKB-KW"/>
</dbReference>
<feature type="domain" description="Chitin-binding type-1" evidence="9">
    <location>
        <begin position="513"/>
        <end position="557"/>
    </location>
</feature>
<feature type="disulfide bond" evidence="7">
    <location>
        <begin position="528"/>
        <end position="542"/>
    </location>
</feature>
<feature type="disulfide bond" evidence="7">
    <location>
        <begin position="523"/>
        <end position="535"/>
    </location>
</feature>
<evidence type="ECO:0000259" key="9">
    <source>
        <dbReference type="PROSITE" id="PS50941"/>
    </source>
</evidence>
<dbReference type="Pfam" id="PF00187">
    <property type="entry name" value="Chitin_bind_1"/>
    <property type="match status" value="2"/>
</dbReference>
<organism evidence="10 11">
    <name type="scientific">Anaeromyces robustus</name>
    <dbReference type="NCBI Taxonomy" id="1754192"/>
    <lineage>
        <taxon>Eukaryota</taxon>
        <taxon>Fungi</taxon>
        <taxon>Fungi incertae sedis</taxon>
        <taxon>Chytridiomycota</taxon>
        <taxon>Chytridiomycota incertae sedis</taxon>
        <taxon>Neocallimastigomycetes</taxon>
        <taxon>Neocallimastigales</taxon>
        <taxon>Neocallimastigaceae</taxon>
        <taxon>Anaeromyces</taxon>
    </lineage>
</organism>
<dbReference type="GO" id="GO:0046872">
    <property type="term" value="F:metal ion binding"/>
    <property type="evidence" value="ECO:0007669"/>
    <property type="project" value="UniProtKB-KW"/>
</dbReference>
<evidence type="ECO:0000313" key="11">
    <source>
        <dbReference type="Proteomes" id="UP000193944"/>
    </source>
</evidence>
<reference evidence="10 11" key="2">
    <citation type="submission" date="2016-08" db="EMBL/GenBank/DDBJ databases">
        <title>Pervasive Adenine N6-methylation of Active Genes in Fungi.</title>
        <authorList>
            <consortium name="DOE Joint Genome Institute"/>
            <person name="Mondo S.J."/>
            <person name="Dannebaum R.O."/>
            <person name="Kuo R.C."/>
            <person name="Labutti K."/>
            <person name="Haridas S."/>
            <person name="Kuo A."/>
            <person name="Salamov A."/>
            <person name="Ahrendt S.R."/>
            <person name="Lipzen A."/>
            <person name="Sullivan W."/>
            <person name="Andreopoulos W.B."/>
            <person name="Clum A."/>
            <person name="Lindquist E."/>
            <person name="Daum C."/>
            <person name="Ramamoorthy G.K."/>
            <person name="Gryganskyi A."/>
            <person name="Culley D."/>
            <person name="Magnuson J.K."/>
            <person name="James T.Y."/>
            <person name="O'Malley M.A."/>
            <person name="Stajich J.E."/>
            <person name="Spatafora J.W."/>
            <person name="Visel A."/>
            <person name="Grigoriev I.V."/>
        </authorList>
    </citation>
    <scope>NUCLEOTIDE SEQUENCE [LARGE SCALE GENOMIC DNA]</scope>
    <source>
        <strain evidence="10 11">S4</strain>
    </source>
</reference>
<feature type="domain" description="Chitin-binding type-1" evidence="9">
    <location>
        <begin position="596"/>
        <end position="640"/>
    </location>
</feature>
<dbReference type="InterPro" id="IPR036861">
    <property type="entry name" value="Endochitinase-like_sf"/>
</dbReference>
<protein>
    <recommendedName>
        <fullName evidence="9">Chitin-binding type-1 domain-containing protein</fullName>
    </recommendedName>
</protein>
<feature type="domain" description="Chitin-binding type-1" evidence="9">
    <location>
        <begin position="664"/>
        <end position="708"/>
    </location>
</feature>
<feature type="signal peptide" evidence="8">
    <location>
        <begin position="1"/>
        <end position="26"/>
    </location>
</feature>
<feature type="disulfide bond" evidence="7">
    <location>
        <begin position="679"/>
        <end position="693"/>
    </location>
</feature>
<dbReference type="CDD" id="cd11618">
    <property type="entry name" value="ChtBD1_1"/>
    <property type="match status" value="1"/>
</dbReference>
<gene>
    <name evidence="10" type="ORF">BCR32DRAFT_324232</name>
</gene>
<dbReference type="OrthoDB" id="2145706at2759"/>
<dbReference type="Gene3D" id="3.30.60.10">
    <property type="entry name" value="Endochitinase-like"/>
    <property type="match status" value="4"/>
</dbReference>
<evidence type="ECO:0000256" key="8">
    <source>
        <dbReference type="SAM" id="SignalP"/>
    </source>
</evidence>
<keyword evidence="5" id="KW-0378">Hydrolase</keyword>
<dbReference type="Pfam" id="PF08757">
    <property type="entry name" value="CotH"/>
    <property type="match status" value="1"/>
</dbReference>
<keyword evidence="7" id="KW-1015">Disulfide bond</keyword>
<feature type="chain" id="PRO_5012824482" description="Chitin-binding type-1 domain-containing protein" evidence="8">
    <location>
        <begin position="27"/>
        <end position="788"/>
    </location>
</feature>
<keyword evidence="6" id="KW-0119">Carbohydrate metabolism</keyword>
<evidence type="ECO:0000256" key="2">
    <source>
        <dbReference type="ARBA" id="ARBA00022669"/>
    </source>
</evidence>
<dbReference type="Proteomes" id="UP000193944">
    <property type="component" value="Unassembled WGS sequence"/>
</dbReference>
<evidence type="ECO:0000256" key="3">
    <source>
        <dbReference type="ARBA" id="ARBA00022723"/>
    </source>
</evidence>
<name>A0A1Y1XQ44_9FUNG</name>
<reference evidence="10 11" key="1">
    <citation type="submission" date="2016-08" db="EMBL/GenBank/DDBJ databases">
        <title>A Parts List for Fungal Cellulosomes Revealed by Comparative Genomics.</title>
        <authorList>
            <consortium name="DOE Joint Genome Institute"/>
            <person name="Haitjema C.H."/>
            <person name="Gilmore S.P."/>
            <person name="Henske J.K."/>
            <person name="Solomon K.V."/>
            <person name="De Groot R."/>
            <person name="Kuo A."/>
            <person name="Mondo S.J."/>
            <person name="Salamov A.A."/>
            <person name="Labutti K."/>
            <person name="Zhao Z."/>
            <person name="Chiniquy J."/>
            <person name="Barry K."/>
            <person name="Brewer H.M."/>
            <person name="Purvine S.O."/>
            <person name="Wright A.T."/>
            <person name="Boxma B."/>
            <person name="Van Alen T."/>
            <person name="Hackstein J.H."/>
            <person name="Baker S.E."/>
            <person name="Grigoriev I.V."/>
            <person name="O'Malley M.A."/>
        </authorList>
    </citation>
    <scope>NUCLEOTIDE SEQUENCE [LARGE SCALE GENOMIC DNA]</scope>
    <source>
        <strain evidence="10 11">S4</strain>
    </source>
</reference>
<keyword evidence="2 7" id="KW-0147">Chitin-binding</keyword>
<dbReference type="AlphaFoldDB" id="A0A1Y1XQ44"/>
<dbReference type="EMBL" id="MCFG01000004">
    <property type="protein sequence ID" value="ORX87880.1"/>
    <property type="molecule type" value="Genomic_DNA"/>
</dbReference>
<feature type="domain" description="Chitin-binding type-1" evidence="9">
    <location>
        <begin position="745"/>
        <end position="788"/>
    </location>
</feature>
<feature type="disulfide bond" evidence="7">
    <location>
        <begin position="760"/>
        <end position="774"/>
    </location>
</feature>